<protein>
    <submittedName>
        <fullName evidence="3">Uncharacterized protein</fullName>
    </submittedName>
</protein>
<keyword evidence="5" id="KW-1185">Reference proteome</keyword>
<accession>V6LJQ3</accession>
<reference evidence="4" key="2">
    <citation type="submission" date="2020-12" db="EMBL/GenBank/DDBJ databases">
        <title>New Spironucleus salmonicida genome in near-complete chromosomes.</title>
        <authorList>
            <person name="Xu F."/>
            <person name="Kurt Z."/>
            <person name="Jimenez-Gonzalez A."/>
            <person name="Astvaldsson A."/>
            <person name="Andersson J.O."/>
            <person name="Svard S.G."/>
        </authorList>
    </citation>
    <scope>NUCLEOTIDE SEQUENCE</scope>
    <source>
        <strain evidence="4">ATCC 50377</strain>
    </source>
</reference>
<dbReference type="Proteomes" id="UP000018208">
    <property type="component" value="Unassembled WGS sequence"/>
</dbReference>
<dbReference type="EMBL" id="KI546107">
    <property type="protein sequence ID" value="EST44825.1"/>
    <property type="molecule type" value="Genomic_DNA"/>
</dbReference>
<feature type="region of interest" description="Disordered" evidence="2">
    <location>
        <begin position="1"/>
        <end position="28"/>
    </location>
</feature>
<evidence type="ECO:0000256" key="2">
    <source>
        <dbReference type="SAM" id="MobiDB-lite"/>
    </source>
</evidence>
<feature type="coiled-coil region" evidence="1">
    <location>
        <begin position="214"/>
        <end position="248"/>
    </location>
</feature>
<gene>
    <name evidence="3" type="ORF">SS50377_15271</name>
    <name evidence="4" type="ORF">SS50377_24285</name>
</gene>
<evidence type="ECO:0000313" key="4">
    <source>
        <dbReference type="EMBL" id="KAH0574330.1"/>
    </source>
</evidence>
<dbReference type="EMBL" id="AUWU02000004">
    <property type="protein sequence ID" value="KAH0574330.1"/>
    <property type="molecule type" value="Genomic_DNA"/>
</dbReference>
<sequence>MDKKLPPLKQSPLISSRQNSIKSPKPGSQQLQQLHLQGLIQKRIDLIIAKMFENIEMMIQERPFYVLNEAELNCDPMTDHENPKNIYPIFKHFLSEQKVKAVRTLQLDIDHELLSYFSTENSRSLTDDQVDLLLQRAKLAELQVCEQTETASSRLQKHSAERENLQMQLNQQRQQILEFEKMGVLYKADKIKALKDLQQEGKVEIYINSLQTDIYHQNSQIKFLESKLDQANAELERLKREIDNQTKIASTKIQIQERKVEINLDKTPEFEAKINQMNTNFLNFRRQAELAFQEQNMEKLGKLLNQSHALSRAPSRSGLQIVDLNAQRVLEKIEIIDPFAGFGDVSGRNCSSALPFVFGDNGAITYLGKEARFLKRVNDGKVTFLDTVIGRIYSQHKKGLWGYEDEHQRFYFRNNQGKLFRFVGDELYMLDSQHRQIVPDSYGKGEGRIYVTEDGLKYNIDQFNQPFISTDNKRTYLDLDTFEPYNPPFFREYEFKMKILEKYTQPMLPPKDVLVDTLNKRQHISELQQVNVNDKMYYIGSDTKHYSVDSLGFYYQENDGVYRVDSKGQILCQKKSFSYQVSNNELLIDNVPYFFDELHGYFFCTDPENNRIALDRNLNQYKIVNHTQGEKLKDGKPPILTKSGKQSASLYKRADTQNIENKGSAKKNLFENRAAQLKQIITGATDDGLIFIIDSQGNKVIPAGKRKITVDGNGNYYEEIDGKKVKLNSSEINKIKDVQLDKDIIEQEKVKIANENHQIEQKQSKITVNGVEYVVDDEGHMFTVSKDGTQVEITGEQKAKLMQNPAVQSKVEKLLLGKPAKKVINGKTFEEGSDGEIYEIQSNGQKVKADKATVETFQKRKDSQIVVDGEIYEENSDGDVFQVSATGEKVKIDLKRAGEVKAKRQHQKEKQVVMDGKIYEEGSDGEFYETGANGTKKIVSKMQQQLIKRQKQATQQQKQILVDGQIYEEGSDGEIYAVQSNGSHQKISAGQAQEIRQKKHQIQQKQVIVDGQICEEGSDGEIYLVKPDGTKQKADQATAQKAAQKKLQKQIIVDGQIYEEGAGGEVFAVQADGRKVKVSRALAASLKQKKTQAKQTVIDGKMYETGDDGEIYEVDTRTGAKKPVSAAKIIGLKQKIAQKQSKKEINGKIFEEGADGEIYEIDEHGNQKLADPEFSKIYRQKKHKSQVKKLIKHGNLMMEVTSEGVIRYNQDGTTTLLNKEESEAILNDNTVKAQLASITGETAQIGDKKFVRNENGEVFEVQKDGSVKKLNEKEIKNLKSAKFTSRQAVKSVIKNAVEDENGVKFIYNEDGSKKILVPGREINMDDNGNYVETMADGTKKVLQKEDIQELKQYQENNQNQIDKLVKIQQSSAVRKKLPNKIGVEPNGAVYELVDGKKHYLTEDEAKSRNIYEQLDKKEYIPLERTLSVQDLALKVSSAYKDNFIDDGTNFGCQVGVSFFNKIRKEWKGVSKVMELSNRVNEMLKSRIMVRQSRQDADKERVDKNRQTSFVINLAQAFGGK</sequence>
<reference evidence="3 4" key="1">
    <citation type="journal article" date="2014" name="PLoS Genet.">
        <title>The Genome of Spironucleus salmonicida Highlights a Fish Pathogen Adapted to Fluctuating Environments.</title>
        <authorList>
            <person name="Xu F."/>
            <person name="Jerlstrom-Hultqvist J."/>
            <person name="Einarsson E."/>
            <person name="Astvaldsson A."/>
            <person name="Svard S.G."/>
            <person name="Andersson J.O."/>
        </authorList>
    </citation>
    <scope>NUCLEOTIDE SEQUENCE</scope>
    <source>
        <strain evidence="4">ATCC 50377</strain>
    </source>
</reference>
<feature type="compositionally biased region" description="Polar residues" evidence="2">
    <location>
        <begin position="12"/>
        <end position="28"/>
    </location>
</feature>
<evidence type="ECO:0000313" key="3">
    <source>
        <dbReference type="EMBL" id="EST44825.1"/>
    </source>
</evidence>
<name>V6LJQ3_9EUKA</name>
<evidence type="ECO:0000256" key="1">
    <source>
        <dbReference type="SAM" id="Coils"/>
    </source>
</evidence>
<proteinExistence type="predicted"/>
<organism evidence="3">
    <name type="scientific">Spironucleus salmonicida</name>
    <dbReference type="NCBI Taxonomy" id="348837"/>
    <lineage>
        <taxon>Eukaryota</taxon>
        <taxon>Metamonada</taxon>
        <taxon>Diplomonadida</taxon>
        <taxon>Hexamitidae</taxon>
        <taxon>Hexamitinae</taxon>
        <taxon>Spironucleus</taxon>
    </lineage>
</organism>
<feature type="coiled-coil region" evidence="1">
    <location>
        <begin position="148"/>
        <end position="182"/>
    </location>
</feature>
<evidence type="ECO:0000313" key="5">
    <source>
        <dbReference type="Proteomes" id="UP000018208"/>
    </source>
</evidence>
<keyword evidence="1" id="KW-0175">Coiled coil</keyword>
<dbReference type="VEuPathDB" id="GiardiaDB:SS50377_24285"/>